<evidence type="ECO:0000256" key="9">
    <source>
        <dbReference type="ARBA" id="ARBA00041175"/>
    </source>
</evidence>
<evidence type="ECO:0000313" key="12">
    <source>
        <dbReference type="EMBL" id="SEO57232.1"/>
    </source>
</evidence>
<gene>
    <name evidence="12" type="ORF">SAMN04488134_10934</name>
</gene>
<dbReference type="Pfam" id="PF00359">
    <property type="entry name" value="PTS_EIIA_2"/>
    <property type="match status" value="1"/>
</dbReference>
<proteinExistence type="predicted"/>
<comment type="function">
    <text evidence="8">The phosphoenolpyruvate-dependent sugar phosphotransferase system (sugar PTS), a major carbohydrate active transport system, catalyzes the phosphorylation of incoming sugar substrates concomitantly with their translocation across the cell membrane. The enzyme II UlaABC PTS system is involved in ascorbate transport.</text>
</comment>
<protein>
    <recommendedName>
        <fullName evidence="9">Ascorbate-specific PTS system EIIA component</fullName>
    </recommendedName>
    <alternativeName>
        <fullName evidence="10">Ascorbate-specific phosphotransferase enzyme IIA component</fullName>
    </alternativeName>
</protein>
<keyword evidence="2" id="KW-0813">Transport</keyword>
<keyword evidence="5" id="KW-0808">Transferase</keyword>
<evidence type="ECO:0000256" key="3">
    <source>
        <dbReference type="ARBA" id="ARBA00022490"/>
    </source>
</evidence>
<dbReference type="STRING" id="872970.SAMN04488134_10934"/>
<evidence type="ECO:0000256" key="2">
    <source>
        <dbReference type="ARBA" id="ARBA00022448"/>
    </source>
</evidence>
<evidence type="ECO:0000256" key="5">
    <source>
        <dbReference type="ARBA" id="ARBA00022679"/>
    </source>
</evidence>
<evidence type="ECO:0000256" key="7">
    <source>
        <dbReference type="ARBA" id="ARBA00022777"/>
    </source>
</evidence>
<feature type="domain" description="PTS EIIA type-2" evidence="11">
    <location>
        <begin position="4"/>
        <end position="142"/>
    </location>
</feature>
<dbReference type="PANTHER" id="PTHR36203">
    <property type="entry name" value="ASCORBATE-SPECIFIC PTS SYSTEM EIIA COMPONENT"/>
    <property type="match status" value="1"/>
</dbReference>
<dbReference type="CDD" id="cd00211">
    <property type="entry name" value="PTS_IIA_fru"/>
    <property type="match status" value="1"/>
</dbReference>
<dbReference type="Gene3D" id="3.40.930.10">
    <property type="entry name" value="Mannitol-specific EII, Chain A"/>
    <property type="match status" value="1"/>
</dbReference>
<evidence type="ECO:0000256" key="1">
    <source>
        <dbReference type="ARBA" id="ARBA00004496"/>
    </source>
</evidence>
<dbReference type="InterPro" id="IPR002178">
    <property type="entry name" value="PTS_EIIA_type-2_dom"/>
</dbReference>
<dbReference type="PROSITE" id="PS51094">
    <property type="entry name" value="PTS_EIIA_TYPE_2"/>
    <property type="match status" value="1"/>
</dbReference>
<evidence type="ECO:0000256" key="6">
    <source>
        <dbReference type="ARBA" id="ARBA00022683"/>
    </source>
</evidence>
<dbReference type="EMBL" id="FODJ01000009">
    <property type="protein sequence ID" value="SEO57232.1"/>
    <property type="molecule type" value="Genomic_DNA"/>
</dbReference>
<dbReference type="GO" id="GO:0009401">
    <property type="term" value="P:phosphoenolpyruvate-dependent sugar phosphotransferase system"/>
    <property type="evidence" value="ECO:0007669"/>
    <property type="project" value="UniProtKB-KW"/>
</dbReference>
<dbReference type="SUPFAM" id="SSF55804">
    <property type="entry name" value="Phoshotransferase/anion transport protein"/>
    <property type="match status" value="1"/>
</dbReference>
<organism evidence="12 13">
    <name type="scientific">Amphibacillus marinus</name>
    <dbReference type="NCBI Taxonomy" id="872970"/>
    <lineage>
        <taxon>Bacteria</taxon>
        <taxon>Bacillati</taxon>
        <taxon>Bacillota</taxon>
        <taxon>Bacilli</taxon>
        <taxon>Bacillales</taxon>
        <taxon>Bacillaceae</taxon>
        <taxon>Amphibacillus</taxon>
    </lineage>
</organism>
<dbReference type="InterPro" id="IPR016152">
    <property type="entry name" value="PTrfase/Anion_transptr"/>
</dbReference>
<evidence type="ECO:0000256" key="10">
    <source>
        <dbReference type="ARBA" id="ARBA00042072"/>
    </source>
</evidence>
<dbReference type="InterPro" id="IPR051351">
    <property type="entry name" value="Ascorbate-PTS_EIIA_comp"/>
</dbReference>
<name>A0A1H8QSQ6_9BACI</name>
<evidence type="ECO:0000259" key="11">
    <source>
        <dbReference type="PROSITE" id="PS51094"/>
    </source>
</evidence>
<sequence>MLAELLPKSHIQEIKSVASWEKAIELASEPLLKFGFIEETYVKNMIKSVEQNGPYIVLMDYFALPHAEAGNGVNRLGMALLKLTEPVDLKGNPVTVLLVLAAEDADSHIGALREISQVLADEDNYQQFINGSIDDIHQLLTG</sequence>
<dbReference type="OrthoDB" id="369398at2"/>
<comment type="subcellular location">
    <subcellularLocation>
        <location evidence="1">Cytoplasm</location>
    </subcellularLocation>
</comment>
<dbReference type="Proteomes" id="UP000199300">
    <property type="component" value="Unassembled WGS sequence"/>
</dbReference>
<dbReference type="AlphaFoldDB" id="A0A1H8QSQ6"/>
<reference evidence="12 13" key="1">
    <citation type="submission" date="2016-10" db="EMBL/GenBank/DDBJ databases">
        <authorList>
            <person name="de Groot N.N."/>
        </authorList>
    </citation>
    <scope>NUCLEOTIDE SEQUENCE [LARGE SCALE GENOMIC DNA]</scope>
    <source>
        <strain evidence="12 13">CGMCC 1.10434</strain>
    </source>
</reference>
<evidence type="ECO:0000256" key="4">
    <source>
        <dbReference type="ARBA" id="ARBA00022553"/>
    </source>
</evidence>
<dbReference type="PANTHER" id="PTHR36203:SF1">
    <property type="entry name" value="ASCORBATE-SPECIFIC PTS SYSTEM EIIA COMPONENT"/>
    <property type="match status" value="1"/>
</dbReference>
<evidence type="ECO:0000256" key="8">
    <source>
        <dbReference type="ARBA" id="ARBA00037387"/>
    </source>
</evidence>
<dbReference type="GO" id="GO:0005737">
    <property type="term" value="C:cytoplasm"/>
    <property type="evidence" value="ECO:0007669"/>
    <property type="project" value="UniProtKB-SubCell"/>
</dbReference>
<keyword evidence="7" id="KW-0418">Kinase</keyword>
<keyword evidence="4" id="KW-0597">Phosphoprotein</keyword>
<keyword evidence="3" id="KW-0963">Cytoplasm</keyword>
<dbReference type="RefSeq" id="WP_091498690.1">
    <property type="nucleotide sequence ID" value="NZ_FODJ01000009.1"/>
</dbReference>
<dbReference type="GO" id="GO:0016301">
    <property type="term" value="F:kinase activity"/>
    <property type="evidence" value="ECO:0007669"/>
    <property type="project" value="UniProtKB-KW"/>
</dbReference>
<keyword evidence="13" id="KW-1185">Reference proteome</keyword>
<keyword evidence="6" id="KW-0598">Phosphotransferase system</keyword>
<accession>A0A1H8QSQ6</accession>
<evidence type="ECO:0000313" key="13">
    <source>
        <dbReference type="Proteomes" id="UP000199300"/>
    </source>
</evidence>